<dbReference type="Proteomes" id="UP001344447">
    <property type="component" value="Unassembled WGS sequence"/>
</dbReference>
<dbReference type="CDD" id="cd06093">
    <property type="entry name" value="PX_domain"/>
    <property type="match status" value="1"/>
</dbReference>
<feature type="compositionally biased region" description="Low complexity" evidence="1">
    <location>
        <begin position="477"/>
        <end position="504"/>
    </location>
</feature>
<feature type="compositionally biased region" description="Acidic residues" evidence="1">
    <location>
        <begin position="192"/>
        <end position="211"/>
    </location>
</feature>
<protein>
    <recommendedName>
        <fullName evidence="6">PH domain-containing protein</fullName>
    </recommendedName>
</protein>
<dbReference type="GO" id="GO:0035091">
    <property type="term" value="F:phosphatidylinositol binding"/>
    <property type="evidence" value="ECO:0007669"/>
    <property type="project" value="InterPro"/>
</dbReference>
<feature type="compositionally biased region" description="Polar residues" evidence="1">
    <location>
        <begin position="331"/>
        <end position="340"/>
    </location>
</feature>
<feature type="compositionally biased region" description="Low complexity" evidence="1">
    <location>
        <begin position="257"/>
        <end position="271"/>
    </location>
</feature>
<feature type="domain" description="PH" evidence="2">
    <location>
        <begin position="1"/>
        <end position="107"/>
    </location>
</feature>
<gene>
    <name evidence="4" type="ORF">RB653_010192</name>
</gene>
<dbReference type="CDD" id="cd00821">
    <property type="entry name" value="PH"/>
    <property type="match status" value="1"/>
</dbReference>
<dbReference type="SUPFAM" id="SSF64268">
    <property type="entry name" value="PX domain"/>
    <property type="match status" value="1"/>
</dbReference>
<feature type="compositionally biased region" description="Polar residues" evidence="1">
    <location>
        <begin position="617"/>
        <end position="635"/>
    </location>
</feature>
<feature type="compositionally biased region" description="Low complexity" evidence="1">
    <location>
        <begin position="596"/>
        <end position="616"/>
    </location>
</feature>
<evidence type="ECO:0000256" key="1">
    <source>
        <dbReference type="SAM" id="MobiDB-lite"/>
    </source>
</evidence>
<evidence type="ECO:0000259" key="3">
    <source>
        <dbReference type="PROSITE" id="PS50195"/>
    </source>
</evidence>
<feature type="compositionally biased region" description="Low complexity" evidence="1">
    <location>
        <begin position="555"/>
        <end position="584"/>
    </location>
</feature>
<organism evidence="4 5">
    <name type="scientific">Dictyostelium firmibasis</name>
    <dbReference type="NCBI Taxonomy" id="79012"/>
    <lineage>
        <taxon>Eukaryota</taxon>
        <taxon>Amoebozoa</taxon>
        <taxon>Evosea</taxon>
        <taxon>Eumycetozoa</taxon>
        <taxon>Dictyostelia</taxon>
        <taxon>Dictyosteliales</taxon>
        <taxon>Dictyosteliaceae</taxon>
        <taxon>Dictyostelium</taxon>
    </lineage>
</organism>
<feature type="region of interest" description="Disordered" evidence="1">
    <location>
        <begin position="180"/>
        <end position="273"/>
    </location>
</feature>
<dbReference type="SUPFAM" id="SSF50729">
    <property type="entry name" value="PH domain-like"/>
    <property type="match status" value="1"/>
</dbReference>
<feature type="region of interest" description="Disordered" evidence="1">
    <location>
        <begin position="535"/>
        <end position="673"/>
    </location>
</feature>
<feature type="region of interest" description="Disordered" evidence="1">
    <location>
        <begin position="477"/>
        <end position="505"/>
    </location>
</feature>
<dbReference type="SMART" id="SM00233">
    <property type="entry name" value="PH"/>
    <property type="match status" value="1"/>
</dbReference>
<reference evidence="4 5" key="1">
    <citation type="submission" date="2023-11" db="EMBL/GenBank/DDBJ databases">
        <title>Dfirmibasis_genome.</title>
        <authorList>
            <person name="Edelbroek B."/>
            <person name="Kjellin J."/>
            <person name="Jerlstrom-Hultqvist J."/>
            <person name="Soderbom F."/>
        </authorList>
    </citation>
    <scope>NUCLEOTIDE SEQUENCE [LARGE SCALE GENOMIC DNA]</scope>
    <source>
        <strain evidence="4 5">TNS-C-14</strain>
    </source>
</reference>
<dbReference type="EMBL" id="JAVFKY010000006">
    <property type="protein sequence ID" value="KAK5574938.1"/>
    <property type="molecule type" value="Genomic_DNA"/>
</dbReference>
<evidence type="ECO:0000313" key="4">
    <source>
        <dbReference type="EMBL" id="KAK5574938.1"/>
    </source>
</evidence>
<feature type="domain" description="PX" evidence="3">
    <location>
        <begin position="673"/>
        <end position="788"/>
    </location>
</feature>
<feature type="compositionally biased region" description="Basic and acidic residues" evidence="1">
    <location>
        <begin position="350"/>
        <end position="360"/>
    </location>
</feature>
<keyword evidence="5" id="KW-1185">Reference proteome</keyword>
<feature type="compositionally biased region" description="Acidic residues" evidence="1">
    <location>
        <begin position="219"/>
        <end position="247"/>
    </location>
</feature>
<evidence type="ECO:0008006" key="6">
    <source>
        <dbReference type="Google" id="ProtNLM"/>
    </source>
</evidence>
<name>A0AAN7U0Q0_9MYCE</name>
<dbReference type="InterPro" id="IPR036871">
    <property type="entry name" value="PX_dom_sf"/>
</dbReference>
<accession>A0AAN7U0Q0</accession>
<sequence length="799" mass="90269">MDFDDEFMTLKEGILLLFEDDRQQYLEKRVSLVSEAGCVILYYSHVKNKSFETANFLSVTGCILNKMPGVNNLNFEIIVTNNHSLKFQCFSYEDKESWIKQLSVYTINKNNNTNSTTTTTQNKSRGISLPDVKVDNPSQVHHRNFNQSAPSLISVATNSVKDYSKDDQIDFSSASFQENINDNFDNSFEGNDSSDEESIENEESEVEESEEQQSVSEEEKGEEVEEENDEVSDESEESEQSDEDSFEDREQDHNFIQQPPQSPTQKQQQKQLYRELSEDESFIIELFPNVEVSVILDAMDFCGGDRDEVIALLASQTRLSFQDLNGFSPLGSKSKNTSIGQNLRQQQQQNEKEKNQEELNKEQKELKKEIKKELKQLENEEKQFEILNNNSSKNNNNKTINCNNNKTIANKQTINQSPIKRKQSSATIIKKTATNNNNGINMKPQVNSYESNSSTASLTAFSPSLIWQPQSINNNNNSLNSNSYNNTKSIQLDTQSDDGTTTGSLEDEVSFEHHHISKENEKIVTIEPPSFVSLNISGRSRRSSKNNTYNSCTVPSPSLHSSTPLLPSQQSLQSQSQIKSQQQHQIKKSNWSYKPSAQSSPTSSNSTAPSSLSSSQDRNVLASSQDRGLSSSQDRSIGGLSSSQDRSQQPSPSLKSSQERPVTPNSWKPSSKSGAAWDLSIKIVGFFQIEDHIEYKLHIVSNSNEWFVCRRYNNFLMLDKKLKSSGIIDKKDIGLTLPPKKLKLASNQVAKARQIPLQSYLVHLLSNYQGIFYNNNIVNVFLNSEVNSTVFQHFINKTK</sequence>
<dbReference type="Pfam" id="PF00787">
    <property type="entry name" value="PX"/>
    <property type="match status" value="1"/>
</dbReference>
<dbReference type="PROSITE" id="PS50195">
    <property type="entry name" value="PX"/>
    <property type="match status" value="1"/>
</dbReference>
<dbReference type="PROSITE" id="PS50003">
    <property type="entry name" value="PH_DOMAIN"/>
    <property type="match status" value="1"/>
</dbReference>
<feature type="compositionally biased region" description="Polar residues" evidence="1">
    <location>
        <begin position="545"/>
        <end position="554"/>
    </location>
</feature>
<dbReference type="AlphaFoldDB" id="A0AAN7U0Q0"/>
<feature type="compositionally biased region" description="Polar residues" evidence="1">
    <location>
        <begin position="659"/>
        <end position="673"/>
    </location>
</feature>
<dbReference type="InterPro" id="IPR001849">
    <property type="entry name" value="PH_domain"/>
</dbReference>
<dbReference type="InterPro" id="IPR001683">
    <property type="entry name" value="PX_dom"/>
</dbReference>
<feature type="compositionally biased region" description="Low complexity" evidence="1">
    <location>
        <begin position="641"/>
        <end position="656"/>
    </location>
</feature>
<feature type="region of interest" description="Disordered" evidence="1">
    <location>
        <begin position="331"/>
        <end position="360"/>
    </location>
</feature>
<evidence type="ECO:0000259" key="2">
    <source>
        <dbReference type="PROSITE" id="PS50003"/>
    </source>
</evidence>
<dbReference type="Gene3D" id="3.30.1520.10">
    <property type="entry name" value="Phox-like domain"/>
    <property type="match status" value="1"/>
</dbReference>
<comment type="caution">
    <text evidence="4">The sequence shown here is derived from an EMBL/GenBank/DDBJ whole genome shotgun (WGS) entry which is preliminary data.</text>
</comment>
<dbReference type="CDD" id="cd14279">
    <property type="entry name" value="CUE"/>
    <property type="match status" value="1"/>
</dbReference>
<proteinExistence type="predicted"/>
<evidence type="ECO:0000313" key="5">
    <source>
        <dbReference type="Proteomes" id="UP001344447"/>
    </source>
</evidence>